<evidence type="ECO:0000256" key="5">
    <source>
        <dbReference type="SAM" id="MobiDB-lite"/>
    </source>
</evidence>
<comment type="caution">
    <text evidence="6">The sequence shown here is derived from an EMBL/GenBank/DDBJ whole genome shotgun (WGS) entry which is preliminary data.</text>
</comment>
<evidence type="ECO:0000256" key="2">
    <source>
        <dbReference type="ARBA" id="ARBA00006374"/>
    </source>
</evidence>
<comment type="similarity">
    <text evidence="2">Belongs to the RRP1 family.</text>
</comment>
<sequence>MQEPGNPNTNCIGDGSDAARSVEKSAKKVRFAMKNNLVWKPQTPLPPESLRLPPSVTPRGSALKKGVPPGPIIEMPSVMKKAKQKKKALID</sequence>
<evidence type="ECO:0000313" key="6">
    <source>
        <dbReference type="EMBL" id="KAL0428325.1"/>
    </source>
</evidence>
<dbReference type="EMBL" id="JACGWN010000010">
    <property type="protein sequence ID" value="KAL0428325.1"/>
    <property type="molecule type" value="Genomic_DNA"/>
</dbReference>
<evidence type="ECO:0000256" key="3">
    <source>
        <dbReference type="ARBA" id="ARBA00022552"/>
    </source>
</evidence>
<accession>A0AAW2VJ84</accession>
<dbReference type="GO" id="GO:0030688">
    <property type="term" value="C:preribosome, small subunit precursor"/>
    <property type="evidence" value="ECO:0007669"/>
    <property type="project" value="InterPro"/>
</dbReference>
<comment type="subcellular location">
    <subcellularLocation>
        <location evidence="1">Nucleus</location>
    </subcellularLocation>
</comment>
<keyword evidence="4" id="KW-0539">Nucleus</keyword>
<dbReference type="GO" id="GO:0005634">
    <property type="term" value="C:nucleus"/>
    <property type="evidence" value="ECO:0007669"/>
    <property type="project" value="UniProtKB-SubCell"/>
</dbReference>
<dbReference type="PANTHER" id="PTHR13026:SF0">
    <property type="entry name" value="RIBOSOMAL RNA PROCESSING 1B"/>
    <property type="match status" value="1"/>
</dbReference>
<dbReference type="InterPro" id="IPR010301">
    <property type="entry name" value="RRP1"/>
</dbReference>
<evidence type="ECO:0000256" key="1">
    <source>
        <dbReference type="ARBA" id="ARBA00004123"/>
    </source>
</evidence>
<dbReference type="GO" id="GO:0006364">
    <property type="term" value="P:rRNA processing"/>
    <property type="evidence" value="ECO:0007669"/>
    <property type="project" value="UniProtKB-KW"/>
</dbReference>
<protein>
    <submittedName>
        <fullName evidence="6">Uncharacterized protein</fullName>
    </submittedName>
</protein>
<feature type="region of interest" description="Disordered" evidence="5">
    <location>
        <begin position="39"/>
        <end position="74"/>
    </location>
</feature>
<reference evidence="6" key="2">
    <citation type="journal article" date="2024" name="Plant">
        <title>Genomic evolution and insights into agronomic trait innovations of Sesamum species.</title>
        <authorList>
            <person name="Miao H."/>
            <person name="Wang L."/>
            <person name="Qu L."/>
            <person name="Liu H."/>
            <person name="Sun Y."/>
            <person name="Le M."/>
            <person name="Wang Q."/>
            <person name="Wei S."/>
            <person name="Zheng Y."/>
            <person name="Lin W."/>
            <person name="Duan Y."/>
            <person name="Cao H."/>
            <person name="Xiong S."/>
            <person name="Wang X."/>
            <person name="Wei L."/>
            <person name="Li C."/>
            <person name="Ma Q."/>
            <person name="Ju M."/>
            <person name="Zhao R."/>
            <person name="Li G."/>
            <person name="Mu C."/>
            <person name="Tian Q."/>
            <person name="Mei H."/>
            <person name="Zhang T."/>
            <person name="Gao T."/>
            <person name="Zhang H."/>
        </authorList>
    </citation>
    <scope>NUCLEOTIDE SEQUENCE</scope>
    <source>
        <strain evidence="6">KEN1</strain>
    </source>
</reference>
<evidence type="ECO:0000256" key="4">
    <source>
        <dbReference type="ARBA" id="ARBA00023242"/>
    </source>
</evidence>
<reference evidence="6" key="1">
    <citation type="submission" date="2020-06" db="EMBL/GenBank/DDBJ databases">
        <authorList>
            <person name="Li T."/>
            <person name="Hu X."/>
            <person name="Zhang T."/>
            <person name="Song X."/>
            <person name="Zhang H."/>
            <person name="Dai N."/>
            <person name="Sheng W."/>
            <person name="Hou X."/>
            <person name="Wei L."/>
        </authorList>
    </citation>
    <scope>NUCLEOTIDE SEQUENCE</scope>
    <source>
        <strain evidence="6">KEN1</strain>
        <tissue evidence="6">Leaf</tissue>
    </source>
</reference>
<feature type="region of interest" description="Disordered" evidence="5">
    <location>
        <begin position="1"/>
        <end position="23"/>
    </location>
</feature>
<keyword evidence="3" id="KW-0698">rRNA processing</keyword>
<feature type="compositionally biased region" description="Polar residues" evidence="5">
    <location>
        <begin position="1"/>
        <end position="11"/>
    </location>
</feature>
<dbReference type="PANTHER" id="PTHR13026">
    <property type="entry name" value="NNP-1 PROTEIN NOVEL NUCLEAR PROTEIN 1 NOP52"/>
    <property type="match status" value="1"/>
</dbReference>
<dbReference type="AlphaFoldDB" id="A0AAW2VJ84"/>
<organism evidence="6">
    <name type="scientific">Sesamum latifolium</name>
    <dbReference type="NCBI Taxonomy" id="2727402"/>
    <lineage>
        <taxon>Eukaryota</taxon>
        <taxon>Viridiplantae</taxon>
        <taxon>Streptophyta</taxon>
        <taxon>Embryophyta</taxon>
        <taxon>Tracheophyta</taxon>
        <taxon>Spermatophyta</taxon>
        <taxon>Magnoliopsida</taxon>
        <taxon>eudicotyledons</taxon>
        <taxon>Gunneridae</taxon>
        <taxon>Pentapetalae</taxon>
        <taxon>asterids</taxon>
        <taxon>lamiids</taxon>
        <taxon>Lamiales</taxon>
        <taxon>Pedaliaceae</taxon>
        <taxon>Sesamum</taxon>
    </lineage>
</organism>
<proteinExistence type="inferred from homology"/>
<gene>
    <name evidence="6" type="ORF">Slati_3007300</name>
</gene>
<name>A0AAW2VJ84_9LAMI</name>